<dbReference type="Pfam" id="PF00149">
    <property type="entry name" value="Metallophos"/>
    <property type="match status" value="1"/>
</dbReference>
<feature type="domain" description="Choice-of-anchor I" evidence="7">
    <location>
        <begin position="69"/>
        <end position="568"/>
    </location>
</feature>
<feature type="chain" id="PRO_5046492930" description="Bifunctional metallophosphatase/5'-nucleotidase" evidence="4">
    <location>
        <begin position="36"/>
        <end position="1160"/>
    </location>
</feature>
<dbReference type="Gene3D" id="3.90.780.10">
    <property type="entry name" value="5'-Nucleotidase, C-terminal domain"/>
    <property type="match status" value="1"/>
</dbReference>
<proteinExistence type="predicted"/>
<organism evidence="8 9">
    <name type="scientific">Microbacterium soli</name>
    <dbReference type="NCBI Taxonomy" id="446075"/>
    <lineage>
        <taxon>Bacteria</taxon>
        <taxon>Bacillati</taxon>
        <taxon>Actinomycetota</taxon>
        <taxon>Actinomycetes</taxon>
        <taxon>Micrococcales</taxon>
        <taxon>Microbacteriaceae</taxon>
        <taxon>Microbacterium</taxon>
    </lineage>
</organism>
<keyword evidence="1 4" id="KW-0732">Signal</keyword>
<dbReference type="Pfam" id="PF02872">
    <property type="entry name" value="5_nucleotid_C"/>
    <property type="match status" value="1"/>
</dbReference>
<feature type="compositionally biased region" description="Gly residues" evidence="2">
    <location>
        <begin position="1095"/>
        <end position="1122"/>
    </location>
</feature>
<feature type="signal peptide" evidence="4">
    <location>
        <begin position="1"/>
        <end position="35"/>
    </location>
</feature>
<reference evidence="9" key="1">
    <citation type="journal article" date="2019" name="Int. J. Syst. Evol. Microbiol.">
        <title>The Global Catalogue of Microorganisms (GCM) 10K type strain sequencing project: providing services to taxonomists for standard genome sequencing and annotation.</title>
        <authorList>
            <consortium name="The Broad Institute Genomics Platform"/>
            <consortium name="The Broad Institute Genome Sequencing Center for Infectious Disease"/>
            <person name="Wu L."/>
            <person name="Ma J."/>
        </authorList>
    </citation>
    <scope>NUCLEOTIDE SEQUENCE [LARGE SCALE GENOMIC DNA]</scope>
    <source>
        <strain evidence="9">JCM 17024</strain>
    </source>
</reference>
<dbReference type="InterPro" id="IPR006179">
    <property type="entry name" value="5_nucleotidase/apyrase"/>
</dbReference>
<evidence type="ECO:0000313" key="9">
    <source>
        <dbReference type="Proteomes" id="UP001501591"/>
    </source>
</evidence>
<evidence type="ECO:0000259" key="7">
    <source>
        <dbReference type="Pfam" id="PF22494"/>
    </source>
</evidence>
<feature type="domain" description="Calcineurin-like phosphoesterase" evidence="5">
    <location>
        <begin position="581"/>
        <end position="802"/>
    </location>
</feature>
<evidence type="ECO:0000256" key="3">
    <source>
        <dbReference type="SAM" id="Phobius"/>
    </source>
</evidence>
<dbReference type="InterPro" id="IPR055188">
    <property type="entry name" value="Choice_anch_I"/>
</dbReference>
<evidence type="ECO:0000259" key="6">
    <source>
        <dbReference type="Pfam" id="PF02872"/>
    </source>
</evidence>
<dbReference type="InterPro" id="IPR029052">
    <property type="entry name" value="Metallo-depent_PP-like"/>
</dbReference>
<dbReference type="InterPro" id="IPR052956">
    <property type="entry name" value="Mesenchyme-surface_protein"/>
</dbReference>
<evidence type="ECO:0000256" key="4">
    <source>
        <dbReference type="SAM" id="SignalP"/>
    </source>
</evidence>
<dbReference type="Pfam" id="PF22494">
    <property type="entry name" value="choice_anch_I"/>
    <property type="match status" value="1"/>
</dbReference>
<dbReference type="Gene3D" id="3.60.21.10">
    <property type="match status" value="1"/>
</dbReference>
<dbReference type="InterPro" id="IPR036907">
    <property type="entry name" value="5'-Nucleotdase_C_sf"/>
</dbReference>
<name>A0ABP7NCL6_9MICO</name>
<dbReference type="SUPFAM" id="SSF55816">
    <property type="entry name" value="5'-nucleotidase (syn. UDP-sugar hydrolase), C-terminal domain"/>
    <property type="match status" value="1"/>
</dbReference>
<dbReference type="EMBL" id="BAABCP010000001">
    <property type="protein sequence ID" value="GAA3942241.1"/>
    <property type="molecule type" value="Genomic_DNA"/>
</dbReference>
<sequence>MPFPHSRRAARAVSATALTCAVVLAPLTAVSVAAAAVVPEPISHSADGAALALTPIGTFETGQFDKAGAEIVHAYKDRLFVVDAEAGAVTVLDFSDPTAPVEVATLAVSGHVANSVAIRPSDGLGVVALEAPVKTDPGILVFFDANAEEPAEIGRVSVGALPDNVVISEDGRYAVSADEGEPADDFSIDPEGSISVVALPSTVSAPAQSDVRTADFHAFEEGGSKTLREGVRVFGPTPHDDLPVSRNLEPEFIAIDGGTAYAALQEANAIATVDLATASVTDILPLGYKDNGLDGNGFDASDEDGVIDIRTHPGVRSLYMPDGLEAYRTGGATYLVSANEGDAREWGDYADVERIKNFGDAEDRPDLAPVCDTSTVATSDPDFAEDEHLGRLNALTDVGLNDDGTCYESLYVGGTRSFSIWSTNGDLVYDSGDDFERITAAAAPEYFNSNHSESGLDGRSDDKGPEPENLTIGAIGDRTYAFIGLERVGGIMVYDITDPASSEYVTYVNNRDFSISVEDADDPEAVLSGAGDLGPEGLEFIPAESSPTGEPLLAVANEVSGTTTLFRIADAAASATTDIQVLTINDFHGRIEQNLGGGEAGAAVLAGAVDALESENPNTLFVSAGDNIGASTFTSFIAEDQPTIDALAAAGLDVSTVGNHEFDRGFDDLTDRVLPGYGGTQFGLGANVYLKGTDEPALDEYRIETIDGVRVAFIGTVTASTAAMVTPTGIADIEFGDQLEAANRVADELTASDAADVIILLAHTGAAESSCDAVLADDTDFGALVHQASAEIDAIVSAHTHQKYDCMVAGPTGVERPVIQAFQYGTNLGRLDISVDRATGDLVSIEGDVIPLVVDGRPAFPADPAVEQIVAAATDAADEAGNVEVGSISADILRGGTPAGADRGVESTLGNTVADVYLWATSNENYAGTPAQIAIMNPGGLRDDLLYGQDGTLTYRQVANVQPFANTLVTVELTGTQLKSILEEQWQPEGSERPKLHLGISEGFSYEYDPDAAKGSHILSMSYQGEEIAADDVFTVATNSFLAAGGDNFVAFAEGTQRTDTGQVDLIATVDYFAAHAVVDPAPLGRAVVATEAGQPGGGQGGEGEPGQGEGGEAGSGDGQGDGLALTGAELPWGIALLAAILLVVGGGLYATRRRGTGTV</sequence>
<evidence type="ECO:0000256" key="1">
    <source>
        <dbReference type="ARBA" id="ARBA00022729"/>
    </source>
</evidence>
<evidence type="ECO:0000259" key="5">
    <source>
        <dbReference type="Pfam" id="PF00149"/>
    </source>
</evidence>
<dbReference type="SUPFAM" id="SSF50974">
    <property type="entry name" value="Nitrous oxide reductase, N-terminal domain"/>
    <property type="match status" value="1"/>
</dbReference>
<evidence type="ECO:0000313" key="8">
    <source>
        <dbReference type="EMBL" id="GAA3942241.1"/>
    </source>
</evidence>
<dbReference type="InterPro" id="IPR015943">
    <property type="entry name" value="WD40/YVTN_repeat-like_dom_sf"/>
</dbReference>
<dbReference type="PRINTS" id="PR01607">
    <property type="entry name" value="APYRASEFAMLY"/>
</dbReference>
<evidence type="ECO:0000256" key="2">
    <source>
        <dbReference type="SAM" id="MobiDB-lite"/>
    </source>
</evidence>
<dbReference type="Gene3D" id="2.130.10.10">
    <property type="entry name" value="YVTN repeat-like/Quinoprotein amine dehydrogenase"/>
    <property type="match status" value="1"/>
</dbReference>
<comment type="caution">
    <text evidence="8">The sequence shown here is derived from an EMBL/GenBank/DDBJ whole genome shotgun (WGS) entry which is preliminary data.</text>
</comment>
<feature type="transmembrane region" description="Helical" evidence="3">
    <location>
        <begin position="1131"/>
        <end position="1151"/>
    </location>
</feature>
<keyword evidence="3" id="KW-0812">Transmembrane</keyword>
<protein>
    <recommendedName>
        <fullName evidence="10">Bifunctional metallophosphatase/5'-nucleotidase</fullName>
    </recommendedName>
</protein>
<gene>
    <name evidence="8" type="ORF">GCM10022383_20120</name>
</gene>
<feature type="region of interest" description="Disordered" evidence="2">
    <location>
        <begin position="446"/>
        <end position="471"/>
    </location>
</feature>
<feature type="region of interest" description="Disordered" evidence="2">
    <location>
        <begin position="1092"/>
        <end position="1123"/>
    </location>
</feature>
<evidence type="ECO:0008006" key="10">
    <source>
        <dbReference type="Google" id="ProtNLM"/>
    </source>
</evidence>
<dbReference type="InterPro" id="IPR004843">
    <property type="entry name" value="Calcineurin-like_PHP"/>
</dbReference>
<dbReference type="PANTHER" id="PTHR46928">
    <property type="entry name" value="MESENCHYME-SPECIFIC CELL SURFACE GLYCOPROTEIN"/>
    <property type="match status" value="1"/>
</dbReference>
<dbReference type="InterPro" id="IPR011045">
    <property type="entry name" value="N2O_reductase_N"/>
</dbReference>
<accession>A0ABP7NCL6</accession>
<dbReference type="Proteomes" id="UP001501591">
    <property type="component" value="Unassembled WGS sequence"/>
</dbReference>
<keyword evidence="9" id="KW-1185">Reference proteome</keyword>
<dbReference type="PANTHER" id="PTHR46928:SF1">
    <property type="entry name" value="MESENCHYME-SPECIFIC CELL SURFACE GLYCOPROTEIN"/>
    <property type="match status" value="1"/>
</dbReference>
<feature type="compositionally biased region" description="Basic and acidic residues" evidence="2">
    <location>
        <begin position="454"/>
        <end position="466"/>
    </location>
</feature>
<dbReference type="NCBIfam" id="NF038117">
    <property type="entry name" value="choice_anch_I"/>
    <property type="match status" value="1"/>
</dbReference>
<dbReference type="RefSeq" id="WP_344819435.1">
    <property type="nucleotide sequence ID" value="NZ_BAABCP010000001.1"/>
</dbReference>
<keyword evidence="3" id="KW-0472">Membrane</keyword>
<feature type="domain" description="5'-Nucleotidase C-terminal" evidence="6">
    <location>
        <begin position="901"/>
        <end position="1054"/>
    </location>
</feature>
<dbReference type="SUPFAM" id="SSF56300">
    <property type="entry name" value="Metallo-dependent phosphatases"/>
    <property type="match status" value="1"/>
</dbReference>
<dbReference type="InterPro" id="IPR008334">
    <property type="entry name" value="5'-Nucleotdase_C"/>
</dbReference>
<keyword evidence="3" id="KW-1133">Transmembrane helix</keyword>